<dbReference type="SMART" id="SM00595">
    <property type="entry name" value="MADF"/>
    <property type="match status" value="1"/>
</dbReference>
<keyword evidence="3" id="KW-1185">Reference proteome</keyword>
<name>A0ABQ9HY87_9NEOP</name>
<feature type="domain" description="MADF" evidence="1">
    <location>
        <begin position="81"/>
        <end position="172"/>
    </location>
</feature>
<dbReference type="Proteomes" id="UP001159363">
    <property type="component" value="Chromosome 3"/>
</dbReference>
<dbReference type="Pfam" id="PF10545">
    <property type="entry name" value="MADF_DNA_bdg"/>
    <property type="match status" value="1"/>
</dbReference>
<dbReference type="PROSITE" id="PS51029">
    <property type="entry name" value="MADF"/>
    <property type="match status" value="1"/>
</dbReference>
<evidence type="ECO:0000313" key="3">
    <source>
        <dbReference type="Proteomes" id="UP001159363"/>
    </source>
</evidence>
<organism evidence="2 3">
    <name type="scientific">Dryococelus australis</name>
    <dbReference type="NCBI Taxonomy" id="614101"/>
    <lineage>
        <taxon>Eukaryota</taxon>
        <taxon>Metazoa</taxon>
        <taxon>Ecdysozoa</taxon>
        <taxon>Arthropoda</taxon>
        <taxon>Hexapoda</taxon>
        <taxon>Insecta</taxon>
        <taxon>Pterygota</taxon>
        <taxon>Neoptera</taxon>
        <taxon>Polyneoptera</taxon>
        <taxon>Phasmatodea</taxon>
        <taxon>Verophasmatodea</taxon>
        <taxon>Anareolatae</taxon>
        <taxon>Phasmatidae</taxon>
        <taxon>Eurycanthinae</taxon>
        <taxon>Dryococelus</taxon>
    </lineage>
</organism>
<protein>
    <recommendedName>
        <fullName evidence="1">MADF domain-containing protein</fullName>
    </recommendedName>
</protein>
<dbReference type="EMBL" id="JARBHB010000003">
    <property type="protein sequence ID" value="KAJ8889334.1"/>
    <property type="molecule type" value="Genomic_DNA"/>
</dbReference>
<gene>
    <name evidence="2" type="ORF">PR048_008833</name>
</gene>
<dbReference type="InterPro" id="IPR006578">
    <property type="entry name" value="MADF-dom"/>
</dbReference>
<reference evidence="2 3" key="1">
    <citation type="submission" date="2023-02" db="EMBL/GenBank/DDBJ databases">
        <title>LHISI_Scaffold_Assembly.</title>
        <authorList>
            <person name="Stuart O.P."/>
            <person name="Cleave R."/>
            <person name="Magrath M.J.L."/>
            <person name="Mikheyev A.S."/>
        </authorList>
    </citation>
    <scope>NUCLEOTIDE SEQUENCE [LARGE SCALE GENOMIC DNA]</scope>
    <source>
        <strain evidence="2">Daus_M_001</strain>
        <tissue evidence="2">Leg muscle</tissue>
    </source>
</reference>
<evidence type="ECO:0000259" key="1">
    <source>
        <dbReference type="PROSITE" id="PS51029"/>
    </source>
</evidence>
<dbReference type="PANTHER" id="PTHR21505:SF8">
    <property type="entry name" value="DPT-YFP REPRESSOR BY OVEREXPRESSION, ISOFORM D-RELATED"/>
    <property type="match status" value="1"/>
</dbReference>
<sequence length="206" mass="23771">MLTTTKIDDISKNSTKFVVCNISCRQQGWRVCNRGYVFHLESVKIKGLRHLWSTKVAERFRCFRHPPATLSSRQRGVVCRAEQRSLSAQASLITPRLPCLHSPLNYKHKKNNAWSEIGEEMQINKAEVQTKFRNLTSQFYRESKKVRSGSGADSKSKWFAFEYLKFMTDKTSTRYSRDSGALKVIKTQLFCKLCAEVILCSVFIQT</sequence>
<comment type="caution">
    <text evidence="2">The sequence shown here is derived from an EMBL/GenBank/DDBJ whole genome shotgun (WGS) entry which is preliminary data.</text>
</comment>
<evidence type="ECO:0000313" key="2">
    <source>
        <dbReference type="EMBL" id="KAJ8889334.1"/>
    </source>
</evidence>
<dbReference type="PANTHER" id="PTHR21505">
    <property type="entry name" value="MADF DOMAIN-CONTAINING PROTEIN-RELATED"/>
    <property type="match status" value="1"/>
</dbReference>
<proteinExistence type="predicted"/>
<accession>A0ABQ9HY87</accession>